<dbReference type="InterPro" id="IPR004252">
    <property type="entry name" value="Probable_transposase_24"/>
</dbReference>
<evidence type="ECO:0000256" key="2">
    <source>
        <dbReference type="SAM" id="MobiDB-lite"/>
    </source>
</evidence>
<dbReference type="AlphaFoldDB" id="A0A6A1V083"/>
<organism evidence="3 4">
    <name type="scientific">Morella rubra</name>
    <name type="common">Chinese bayberry</name>
    <dbReference type="NCBI Taxonomy" id="262757"/>
    <lineage>
        <taxon>Eukaryota</taxon>
        <taxon>Viridiplantae</taxon>
        <taxon>Streptophyta</taxon>
        <taxon>Embryophyta</taxon>
        <taxon>Tracheophyta</taxon>
        <taxon>Spermatophyta</taxon>
        <taxon>Magnoliopsida</taxon>
        <taxon>eudicotyledons</taxon>
        <taxon>Gunneridae</taxon>
        <taxon>Pentapetalae</taxon>
        <taxon>rosids</taxon>
        <taxon>fabids</taxon>
        <taxon>Fagales</taxon>
        <taxon>Myricaceae</taxon>
        <taxon>Morella</taxon>
    </lineage>
</organism>
<comment type="caution">
    <text evidence="3">The sequence shown here is derived from an EMBL/GenBank/DDBJ whole genome shotgun (WGS) entry which is preliminary data.</text>
</comment>
<accession>A0A6A1V083</accession>
<dbReference type="PANTHER" id="PTHR33499">
    <property type="entry name" value="OS12G0282400 PROTEIN-RELATED"/>
    <property type="match status" value="1"/>
</dbReference>
<dbReference type="Pfam" id="PF03004">
    <property type="entry name" value="Transposase_24"/>
    <property type="match status" value="1"/>
</dbReference>
<keyword evidence="4" id="KW-1185">Reference proteome</keyword>
<evidence type="ECO:0000256" key="1">
    <source>
        <dbReference type="SAM" id="Coils"/>
    </source>
</evidence>
<dbReference type="Proteomes" id="UP000516437">
    <property type="component" value="Chromosome 7"/>
</dbReference>
<dbReference type="EMBL" id="RXIC02000025">
    <property type="protein sequence ID" value="KAB1205746.1"/>
    <property type="molecule type" value="Genomic_DNA"/>
</dbReference>
<dbReference type="PANTHER" id="PTHR33499:SF11">
    <property type="entry name" value="NO APICAL MERISTEM-ASSOCIATED C-TERMINAL DOMAIN-CONTAINING PROTEIN"/>
    <property type="match status" value="1"/>
</dbReference>
<feature type="compositionally biased region" description="Low complexity" evidence="2">
    <location>
        <begin position="124"/>
        <end position="138"/>
    </location>
</feature>
<name>A0A6A1V083_9ROSI</name>
<dbReference type="OrthoDB" id="1921870at2759"/>
<reference evidence="3 4" key="1">
    <citation type="journal article" date="2019" name="Plant Biotechnol. J.">
        <title>The red bayberry genome and genetic basis of sex determination.</title>
        <authorList>
            <person name="Jia H.M."/>
            <person name="Jia H.J."/>
            <person name="Cai Q.L."/>
            <person name="Wang Y."/>
            <person name="Zhao H.B."/>
            <person name="Yang W.F."/>
            <person name="Wang G.Y."/>
            <person name="Li Y.H."/>
            <person name="Zhan D.L."/>
            <person name="Shen Y.T."/>
            <person name="Niu Q.F."/>
            <person name="Chang L."/>
            <person name="Qiu J."/>
            <person name="Zhao L."/>
            <person name="Xie H.B."/>
            <person name="Fu W.Y."/>
            <person name="Jin J."/>
            <person name="Li X.W."/>
            <person name="Jiao Y."/>
            <person name="Zhou C.C."/>
            <person name="Tu T."/>
            <person name="Chai C.Y."/>
            <person name="Gao J.L."/>
            <person name="Fan L.J."/>
            <person name="van de Weg E."/>
            <person name="Wang J.Y."/>
            <person name="Gao Z.S."/>
        </authorList>
    </citation>
    <scope>NUCLEOTIDE SEQUENCE [LARGE SCALE GENOMIC DNA]</scope>
    <source>
        <tissue evidence="3">Leaves</tissue>
    </source>
</reference>
<gene>
    <name evidence="3" type="ORF">CJ030_MR7G028069</name>
</gene>
<sequence>MGWFGEESWDHFDLDYTHQEDMRTMVKTMMTARQTHRNRMHAYFKKFPSKEAALLKPHPDTTEEQWKELCNLFTSKAFMLHSMSPIPSPTPSAPSPRVNEGISQGTPTCPTTSASKRGRGRTHGVSLEKSLGSGSGKLSVHIPEGECGGVSSTAATLSTKIGMLVRGLIPISVNKWADVPAEVKEYIMDRVLHFVYHCNIVCFGTYADHFDLDYTHQEDVRTVVETMMTARQTHHNRMHAYFKKFPSKEAALLKPHPDTTEEQWKELCNLFTSKAFMKRSEQNKKNRSKLTVNHAVGSHSFQRTRACMERMDAFQRQCDLKGKTYTKIDVYSEILGKKLGYIWRLGPAVKPPPSSTLTTQSSDLQHQLAKARDEIEAMRAAREKDLQEF</sequence>
<feature type="region of interest" description="Disordered" evidence="2">
    <location>
        <begin position="86"/>
        <end position="138"/>
    </location>
</feature>
<proteinExistence type="predicted"/>
<evidence type="ECO:0000313" key="3">
    <source>
        <dbReference type="EMBL" id="KAB1205746.1"/>
    </source>
</evidence>
<keyword evidence="1" id="KW-0175">Coiled coil</keyword>
<evidence type="ECO:0000313" key="4">
    <source>
        <dbReference type="Proteomes" id="UP000516437"/>
    </source>
</evidence>
<protein>
    <submittedName>
        <fullName evidence="3">Uncharacterized protein</fullName>
    </submittedName>
</protein>
<feature type="compositionally biased region" description="Polar residues" evidence="2">
    <location>
        <begin position="101"/>
        <end position="115"/>
    </location>
</feature>
<feature type="coiled-coil region" evidence="1">
    <location>
        <begin position="361"/>
        <end position="388"/>
    </location>
</feature>